<keyword evidence="2" id="KW-1185">Reference proteome</keyword>
<comment type="caution">
    <text evidence="1">The sequence shown here is derived from an EMBL/GenBank/DDBJ whole genome shotgun (WGS) entry which is preliminary data.</text>
</comment>
<dbReference type="RefSeq" id="WP_389361048.1">
    <property type="nucleotide sequence ID" value="NZ_JBIACK010000004.1"/>
</dbReference>
<dbReference type="EMBL" id="JBIACK010000004">
    <property type="protein sequence ID" value="MFE8701169.1"/>
    <property type="molecule type" value="Genomic_DNA"/>
</dbReference>
<dbReference type="Proteomes" id="UP001601059">
    <property type="component" value="Unassembled WGS sequence"/>
</dbReference>
<gene>
    <name evidence="1" type="ORF">ACFYKX_11240</name>
</gene>
<name>A0ABW6KBR3_9BACI</name>
<organism evidence="1 2">
    <name type="scientific">Cytobacillus spartinae</name>
    <dbReference type="NCBI Taxonomy" id="3299023"/>
    <lineage>
        <taxon>Bacteria</taxon>
        <taxon>Bacillati</taxon>
        <taxon>Bacillota</taxon>
        <taxon>Bacilli</taxon>
        <taxon>Bacillales</taxon>
        <taxon>Bacillaceae</taxon>
        <taxon>Cytobacillus</taxon>
    </lineage>
</organism>
<evidence type="ECO:0000313" key="1">
    <source>
        <dbReference type="EMBL" id="MFE8701169.1"/>
    </source>
</evidence>
<protein>
    <submittedName>
        <fullName evidence="1">Uncharacterized protein</fullName>
    </submittedName>
</protein>
<reference evidence="1 2" key="1">
    <citation type="submission" date="2024-08" db="EMBL/GenBank/DDBJ databases">
        <title>Two novel Cytobacillus novel species.</title>
        <authorList>
            <person name="Liu G."/>
        </authorList>
    </citation>
    <scope>NUCLEOTIDE SEQUENCE [LARGE SCALE GENOMIC DNA]</scope>
    <source>
        <strain evidence="1 2">FJAT-54145</strain>
    </source>
</reference>
<accession>A0ABW6KBR3</accession>
<proteinExistence type="predicted"/>
<sequence>MSSKKDYETTLITLTQGGKSDSITKKLIKIQIQTEDAQLKEHLETFLSILKQMEGAPRSAIQQRSLALKKASSTLRAYCQEVLRNTKPQWQILAERHGWSPPVAKAVKRVKQPSPFEMGVVRELVK</sequence>
<evidence type="ECO:0000313" key="2">
    <source>
        <dbReference type="Proteomes" id="UP001601059"/>
    </source>
</evidence>